<dbReference type="InterPro" id="IPR001296">
    <property type="entry name" value="Glyco_trans_1"/>
</dbReference>
<evidence type="ECO:0000259" key="1">
    <source>
        <dbReference type="Pfam" id="PF00534"/>
    </source>
</evidence>
<comment type="caution">
    <text evidence="2">The sequence shown here is derived from an EMBL/GenBank/DDBJ whole genome shotgun (WGS) entry which is preliminary data.</text>
</comment>
<dbReference type="Proteomes" id="UP000753196">
    <property type="component" value="Unassembled WGS sequence"/>
</dbReference>
<evidence type="ECO:0000313" key="3">
    <source>
        <dbReference type="Proteomes" id="UP000753196"/>
    </source>
</evidence>
<dbReference type="CDD" id="cd03801">
    <property type="entry name" value="GT4_PimA-like"/>
    <property type="match status" value="1"/>
</dbReference>
<dbReference type="AlphaFoldDB" id="A0A932R2F5"/>
<feature type="domain" description="Glycosyl transferase family 1" evidence="1">
    <location>
        <begin position="169"/>
        <end position="279"/>
    </location>
</feature>
<accession>A0A932R2F5</accession>
<dbReference type="PANTHER" id="PTHR12526">
    <property type="entry name" value="GLYCOSYLTRANSFERASE"/>
    <property type="match status" value="1"/>
</dbReference>
<proteinExistence type="predicted"/>
<dbReference type="SUPFAM" id="SSF53756">
    <property type="entry name" value="UDP-Glycosyltransferase/glycogen phosphorylase"/>
    <property type="match status" value="1"/>
</dbReference>
<gene>
    <name evidence="2" type="ORF">HY221_02485</name>
</gene>
<dbReference type="GO" id="GO:0016757">
    <property type="term" value="F:glycosyltransferase activity"/>
    <property type="evidence" value="ECO:0007669"/>
    <property type="project" value="InterPro"/>
</dbReference>
<organism evidence="2 3">
    <name type="scientific">Candidatus Sungiibacteriota bacterium</name>
    <dbReference type="NCBI Taxonomy" id="2750080"/>
    <lineage>
        <taxon>Bacteria</taxon>
        <taxon>Candidatus Sungiibacteriota</taxon>
    </lineage>
</organism>
<protein>
    <submittedName>
        <fullName evidence="2">Glycosyltransferase family 4 protein</fullName>
    </submittedName>
</protein>
<sequence>MKLLIVTQAVDREDPNLGAFYYWFEELARQCERVVILAARAGDQALPPNTEIHTFAAATRPGRLWKFWELFSRDFVQSDAVLFHMIPEFVLAASPFLIARRRPSALWYAHKSVTPALKIAERLVRYVFTSSADGFRIPSKKVLWLGQAINTEFFVPSRDSTSARAGLRMISVGRIAPVKNYEVLLDAAALMKNDSRPWSLDIVGGPMLSRDREYLVALQRRAAETGLAERVRFLGPRHYSEIPSLLNQHDIFINLSSTGSLDKAVLEAMSCGLTVITANEAYRSILPPRYFLQDPDPASLVSRIRECAGETRPNETLRRIVEEHHGLDKTMEKIIAVLSAPNSQHNA</sequence>
<dbReference type="Gene3D" id="3.40.50.2000">
    <property type="entry name" value="Glycogen Phosphorylase B"/>
    <property type="match status" value="1"/>
</dbReference>
<evidence type="ECO:0000313" key="2">
    <source>
        <dbReference type="EMBL" id="MBI3631180.1"/>
    </source>
</evidence>
<dbReference type="Pfam" id="PF00534">
    <property type="entry name" value="Glycos_transf_1"/>
    <property type="match status" value="1"/>
</dbReference>
<reference evidence="2" key="1">
    <citation type="submission" date="2020-07" db="EMBL/GenBank/DDBJ databases">
        <title>Huge and variable diversity of episymbiotic CPR bacteria and DPANN archaea in groundwater ecosystems.</title>
        <authorList>
            <person name="He C.Y."/>
            <person name="Keren R."/>
            <person name="Whittaker M."/>
            <person name="Farag I.F."/>
            <person name="Doudna J."/>
            <person name="Cate J.H.D."/>
            <person name="Banfield J.F."/>
        </authorList>
    </citation>
    <scope>NUCLEOTIDE SEQUENCE</scope>
    <source>
        <strain evidence="2">NC_groundwater_973_Pr1_S-0.2um_54_13</strain>
    </source>
</reference>
<dbReference type="EMBL" id="JACQCR010000059">
    <property type="protein sequence ID" value="MBI3631180.1"/>
    <property type="molecule type" value="Genomic_DNA"/>
</dbReference>
<name>A0A932R2F5_9BACT</name>